<name>A0A3A3YV78_9ACTN</name>
<evidence type="ECO:0000313" key="3">
    <source>
        <dbReference type="EMBL" id="RJK92948.1"/>
    </source>
</evidence>
<proteinExistence type="predicted"/>
<reference evidence="3 4" key="1">
    <citation type="submission" date="2018-09" db="EMBL/GenBank/DDBJ databases">
        <title>YIM 75000 draft genome.</title>
        <authorList>
            <person name="Tang S."/>
            <person name="Feng Y."/>
        </authorList>
    </citation>
    <scope>NUCLEOTIDE SEQUENCE [LARGE SCALE GENOMIC DNA]</scope>
    <source>
        <strain evidence="3 4">YIM 75000</strain>
    </source>
</reference>
<dbReference type="Gene3D" id="1.50.10.10">
    <property type="match status" value="1"/>
</dbReference>
<feature type="region of interest" description="Disordered" evidence="1">
    <location>
        <begin position="477"/>
        <end position="504"/>
    </location>
</feature>
<dbReference type="EMBL" id="QZEZ01000011">
    <property type="protein sequence ID" value="RJK92948.1"/>
    <property type="molecule type" value="Genomic_DNA"/>
</dbReference>
<dbReference type="RefSeq" id="WP_119951834.1">
    <property type="nucleotide sequence ID" value="NZ_QZEZ01000011.1"/>
</dbReference>
<dbReference type="GO" id="GO:0005975">
    <property type="term" value="P:carbohydrate metabolic process"/>
    <property type="evidence" value="ECO:0007669"/>
    <property type="project" value="InterPro"/>
</dbReference>
<gene>
    <name evidence="3" type="ORF">D5H78_17740</name>
</gene>
<dbReference type="PANTHER" id="PTHR31616">
    <property type="entry name" value="TREHALASE"/>
    <property type="match status" value="1"/>
</dbReference>
<dbReference type="InterPro" id="IPR012341">
    <property type="entry name" value="6hp_glycosidase-like_sf"/>
</dbReference>
<evidence type="ECO:0000256" key="2">
    <source>
        <dbReference type="SAM" id="SignalP"/>
    </source>
</evidence>
<dbReference type="SUPFAM" id="SSF48208">
    <property type="entry name" value="Six-hairpin glycosidases"/>
    <property type="match status" value="1"/>
</dbReference>
<evidence type="ECO:0000256" key="1">
    <source>
        <dbReference type="SAM" id="MobiDB-lite"/>
    </source>
</evidence>
<sequence length="504" mass="51533">MGRRSRATGLPVAGGLAVLAASAAVATAAAPARTPPSPPSPPLVVAGLAGGPGLGVAALSPAQAAAAGRYVPGSSVLRRPDGRYVTGPGARPGPYDLLASAERSAASDPGLVRAAVVADRAWLASGRVPGRPGEERRAAERALLDLRLLQRPDGAVVAGQRRHWDYTWPRDASFAAVALARTGHPEDALRSLDWLAAVQEPDGTWAARYRPEDGQPVPDGRPYQLDANGWFPWAVWSWADSLGGADDLDADGRAALLRLWPAVTAAADAAAGSLDERGLPRATRDWWELPVDDVTVSTSGALRSGLRAAAALADGLGRPDEAQRWAAAAVRLDAGVRERFGGTGYRRTPDAGSGADAGMAVLAPPFAPPDPGVAAALDDTERRLAAPGGGLLPGEAFSGPRLSWVPAAGQVMLARAASGDARGAQRWVDWLLAARTVLGALPEKVDAAGRPAEVAPLAWADALYLLTLVARDEGVPAPPVPRGPAPSAQAAEQVGGDGAGVAAP</sequence>
<accession>A0A3A3YV78</accession>
<feature type="signal peptide" evidence="2">
    <location>
        <begin position="1"/>
        <end position="23"/>
    </location>
</feature>
<comment type="caution">
    <text evidence="3">The sequence shown here is derived from an EMBL/GenBank/DDBJ whole genome shotgun (WGS) entry which is preliminary data.</text>
</comment>
<dbReference type="AlphaFoldDB" id="A0A3A3YV78"/>
<dbReference type="PANTHER" id="PTHR31616:SF0">
    <property type="entry name" value="GLUCAN 1,4-ALPHA-GLUCOSIDASE"/>
    <property type="match status" value="1"/>
</dbReference>
<organism evidence="3 4">
    <name type="scientific">Vallicoccus soli</name>
    <dbReference type="NCBI Taxonomy" id="2339232"/>
    <lineage>
        <taxon>Bacteria</taxon>
        <taxon>Bacillati</taxon>
        <taxon>Actinomycetota</taxon>
        <taxon>Actinomycetes</taxon>
        <taxon>Motilibacterales</taxon>
        <taxon>Vallicoccaceae</taxon>
        <taxon>Vallicoccus</taxon>
    </lineage>
</organism>
<feature type="compositionally biased region" description="Gly residues" evidence="1">
    <location>
        <begin position="495"/>
        <end position="504"/>
    </location>
</feature>
<protein>
    <submittedName>
        <fullName evidence="3">Glycoside hydrolase family 15</fullName>
    </submittedName>
</protein>
<dbReference type="OrthoDB" id="3806982at2"/>
<keyword evidence="4" id="KW-1185">Reference proteome</keyword>
<keyword evidence="2" id="KW-0732">Signal</keyword>
<feature type="chain" id="PRO_5039427668" evidence="2">
    <location>
        <begin position="24"/>
        <end position="504"/>
    </location>
</feature>
<dbReference type="Proteomes" id="UP000265614">
    <property type="component" value="Unassembled WGS sequence"/>
</dbReference>
<keyword evidence="3" id="KW-0378">Hydrolase</keyword>
<dbReference type="GO" id="GO:0004553">
    <property type="term" value="F:hydrolase activity, hydrolyzing O-glycosyl compounds"/>
    <property type="evidence" value="ECO:0007669"/>
    <property type="project" value="TreeGrafter"/>
</dbReference>
<dbReference type="InterPro" id="IPR008928">
    <property type="entry name" value="6-hairpin_glycosidase_sf"/>
</dbReference>
<evidence type="ECO:0000313" key="4">
    <source>
        <dbReference type="Proteomes" id="UP000265614"/>
    </source>
</evidence>